<dbReference type="InterPro" id="IPR000313">
    <property type="entry name" value="PWWP_dom"/>
</dbReference>
<proteinExistence type="predicted"/>
<feature type="region of interest" description="Disordered" evidence="1">
    <location>
        <begin position="185"/>
        <end position="221"/>
    </location>
</feature>
<gene>
    <name evidence="3" type="ORF">M513_09187</name>
    <name evidence="4" type="ORF">M514_09187</name>
</gene>
<feature type="domain" description="PWWP" evidence="2">
    <location>
        <begin position="235"/>
        <end position="253"/>
    </location>
</feature>
<dbReference type="AlphaFoldDB" id="A0A085LYC7"/>
<keyword evidence="5" id="KW-1185">Reference proteome</keyword>
<dbReference type="SUPFAM" id="SSF63748">
    <property type="entry name" value="Tudor/PWWP/MBT"/>
    <property type="match status" value="1"/>
</dbReference>
<dbReference type="SMART" id="SM00293">
    <property type="entry name" value="PWWP"/>
    <property type="match status" value="1"/>
</dbReference>
<sequence length="350" mass="39052">MCANRSPVDQLTVNVDYKCDYLMMISAEVNGSIYCGVMMKMDNKYAFPDFPYALTNRSFFCGSSDTDNSFAKRLDLWKSLASTCERDDIPDDPKVVSAVVLRKIENSNLGSSCAATECLNGINHYLRPKRQRKFPASTIQALESRLRTIGSATVDNGVKKKAAAVRPCTLKITYGKRARKKTTVINMPDEYAGTSDHSSNDNKPNDKQSDKASVESVGPIERPRRLTGVQRRFSVGDVVWAKMKGYSHWPAEIHRLGERKLCVLWCGSSESTGIVPVGAVEPFQDKFADHYNPKHTRAYQNAVAVAMVKEIFNLRAIRHSALLSSDCQDSLLDLLASLCPKCHCDRMYVN</sequence>
<evidence type="ECO:0000313" key="4">
    <source>
        <dbReference type="EMBL" id="KFD62727.1"/>
    </source>
</evidence>
<name>A0A085LYC7_9BILA</name>
<evidence type="ECO:0000313" key="5">
    <source>
        <dbReference type="Proteomes" id="UP000030764"/>
    </source>
</evidence>
<evidence type="ECO:0000256" key="1">
    <source>
        <dbReference type="SAM" id="MobiDB-lite"/>
    </source>
</evidence>
<dbReference type="Proteomes" id="UP000030758">
    <property type="component" value="Unassembled WGS sequence"/>
</dbReference>
<accession>A0A085LYC7</accession>
<dbReference type="PROSITE" id="PS50812">
    <property type="entry name" value="PWWP"/>
    <property type="match status" value="1"/>
</dbReference>
<protein>
    <recommendedName>
        <fullName evidence="2">PWWP domain-containing protein</fullName>
    </recommendedName>
</protein>
<reference evidence="3 5" key="1">
    <citation type="journal article" date="2014" name="Nat. Genet.">
        <title>Genome and transcriptome of the porcine whipworm Trichuris suis.</title>
        <authorList>
            <person name="Jex A.R."/>
            <person name="Nejsum P."/>
            <person name="Schwarz E.M."/>
            <person name="Hu L."/>
            <person name="Young N.D."/>
            <person name="Hall R.S."/>
            <person name="Korhonen P.K."/>
            <person name="Liao S."/>
            <person name="Thamsborg S."/>
            <person name="Xia J."/>
            <person name="Xu P."/>
            <person name="Wang S."/>
            <person name="Scheerlinck J.P."/>
            <person name="Hofmann A."/>
            <person name="Sternberg P.W."/>
            <person name="Wang J."/>
            <person name="Gasser R.B."/>
        </authorList>
    </citation>
    <scope>NUCLEOTIDE SEQUENCE [LARGE SCALE GENOMIC DNA]</scope>
    <source>
        <strain evidence="4">DCEP-RM93F</strain>
        <strain evidence="3">DCEP-RM93M</strain>
    </source>
</reference>
<evidence type="ECO:0000259" key="2">
    <source>
        <dbReference type="PROSITE" id="PS50812"/>
    </source>
</evidence>
<feature type="compositionally biased region" description="Basic and acidic residues" evidence="1">
    <location>
        <begin position="198"/>
        <end position="213"/>
    </location>
</feature>
<dbReference type="EMBL" id="KL363261">
    <property type="protein sequence ID" value="KFD49973.1"/>
    <property type="molecule type" value="Genomic_DNA"/>
</dbReference>
<dbReference type="Proteomes" id="UP000030764">
    <property type="component" value="Unassembled WGS sequence"/>
</dbReference>
<dbReference type="Gene3D" id="2.30.30.140">
    <property type="match status" value="1"/>
</dbReference>
<dbReference type="EMBL" id="KL367589">
    <property type="protein sequence ID" value="KFD62727.1"/>
    <property type="molecule type" value="Genomic_DNA"/>
</dbReference>
<evidence type="ECO:0000313" key="3">
    <source>
        <dbReference type="EMBL" id="KFD49973.1"/>
    </source>
</evidence>
<organism evidence="3 5">
    <name type="scientific">Trichuris suis</name>
    <name type="common">pig whipworm</name>
    <dbReference type="NCBI Taxonomy" id="68888"/>
    <lineage>
        <taxon>Eukaryota</taxon>
        <taxon>Metazoa</taxon>
        <taxon>Ecdysozoa</taxon>
        <taxon>Nematoda</taxon>
        <taxon>Enoplea</taxon>
        <taxon>Dorylaimia</taxon>
        <taxon>Trichinellida</taxon>
        <taxon>Trichuridae</taxon>
        <taxon>Trichuris</taxon>
    </lineage>
</organism>
<dbReference type="Pfam" id="PF00855">
    <property type="entry name" value="PWWP"/>
    <property type="match status" value="1"/>
</dbReference>